<dbReference type="RefSeq" id="WP_058288629.1">
    <property type="nucleotide sequence ID" value="NZ_CYSD01000012.1"/>
</dbReference>
<dbReference type="AlphaFoldDB" id="A0A0N7LYS2"/>
<organism evidence="5 6">
    <name type="scientific">Tritonibacter multivorans</name>
    <dbReference type="NCBI Taxonomy" id="928856"/>
    <lineage>
        <taxon>Bacteria</taxon>
        <taxon>Pseudomonadati</taxon>
        <taxon>Pseudomonadota</taxon>
        <taxon>Alphaproteobacteria</taxon>
        <taxon>Rhodobacterales</taxon>
        <taxon>Paracoccaceae</taxon>
        <taxon>Tritonibacter</taxon>
    </lineage>
</organism>
<dbReference type="PANTHER" id="PTHR47894:SF4">
    <property type="entry name" value="HTH-TYPE TRANSCRIPTIONAL REGULATOR GADX"/>
    <property type="match status" value="1"/>
</dbReference>
<reference evidence="5 6" key="1">
    <citation type="submission" date="2015-09" db="EMBL/GenBank/DDBJ databases">
        <authorList>
            <consortium name="Swine Surveillance"/>
        </authorList>
    </citation>
    <scope>NUCLEOTIDE SEQUENCE [LARGE SCALE GENOMIC DNA]</scope>
    <source>
        <strain evidence="5 6">CECT 7557</strain>
    </source>
</reference>
<dbReference type="GO" id="GO:0005829">
    <property type="term" value="C:cytosol"/>
    <property type="evidence" value="ECO:0007669"/>
    <property type="project" value="TreeGrafter"/>
</dbReference>
<sequence length="338" mass="37710">MTHGLQVHGGFFAQQLARKLIDDGYAPDVVLAHIPPERRFLDSDNLMMPLHEHASFLEQAVDITGNHLLGVEFAATQDFLGLGVVGYLFQTAPTMGAALSCLAEFSDLFSKALRIKADNLVHDGRLEWHYEGGQGLKLGHCAEFTAHLILQGVRRFVGPRVQVKRVVFSHSRTEGLPELTEAYGVRPEFGRGRNLLEFSTDDLAAPMRTADPQLHAILRTHATNLLDKDVGQTEQLVVTVERVILQRLPEGKATLPQVARELGMSARTLSRRLSHEDTSFFIILEGLRRALAFRYLKEPGMTLADVSYYLGYSSLSSFNDAFKRWTGKSPGQYRLNPN</sequence>
<keyword evidence="6" id="KW-1185">Reference proteome</keyword>
<dbReference type="InterPro" id="IPR020449">
    <property type="entry name" value="Tscrpt_reg_AraC-type_HTH"/>
</dbReference>
<protein>
    <submittedName>
        <fullName evidence="5">Virulence-regulating protein VirS</fullName>
    </submittedName>
</protein>
<keyword evidence="2" id="KW-0238">DNA-binding</keyword>
<dbReference type="SUPFAM" id="SSF46689">
    <property type="entry name" value="Homeodomain-like"/>
    <property type="match status" value="1"/>
</dbReference>
<proteinExistence type="predicted"/>
<evidence type="ECO:0000256" key="2">
    <source>
        <dbReference type="ARBA" id="ARBA00023125"/>
    </source>
</evidence>
<dbReference type="Gene3D" id="1.10.10.60">
    <property type="entry name" value="Homeodomain-like"/>
    <property type="match status" value="1"/>
</dbReference>
<evidence type="ECO:0000256" key="3">
    <source>
        <dbReference type="ARBA" id="ARBA00023163"/>
    </source>
</evidence>
<name>A0A0N7LYS2_9RHOB</name>
<evidence type="ECO:0000256" key="1">
    <source>
        <dbReference type="ARBA" id="ARBA00023015"/>
    </source>
</evidence>
<dbReference type="InterPro" id="IPR009057">
    <property type="entry name" value="Homeodomain-like_sf"/>
</dbReference>
<evidence type="ECO:0000313" key="6">
    <source>
        <dbReference type="Proteomes" id="UP000052022"/>
    </source>
</evidence>
<feature type="domain" description="HTH araC/xylS-type" evidence="4">
    <location>
        <begin position="238"/>
        <end position="336"/>
    </location>
</feature>
<evidence type="ECO:0000313" key="5">
    <source>
        <dbReference type="EMBL" id="CUH75657.1"/>
    </source>
</evidence>
<dbReference type="EMBL" id="CYSD01000012">
    <property type="protein sequence ID" value="CUH75657.1"/>
    <property type="molecule type" value="Genomic_DNA"/>
</dbReference>
<dbReference type="PANTHER" id="PTHR47894">
    <property type="entry name" value="HTH-TYPE TRANSCRIPTIONAL REGULATOR GADX"/>
    <property type="match status" value="1"/>
</dbReference>
<dbReference type="STRING" id="928856.SAMN04488049_103286"/>
<keyword evidence="3" id="KW-0804">Transcription</keyword>
<dbReference type="Proteomes" id="UP000052022">
    <property type="component" value="Unassembled WGS sequence"/>
</dbReference>
<dbReference type="Pfam" id="PF12625">
    <property type="entry name" value="Arabinose_bd"/>
    <property type="match status" value="1"/>
</dbReference>
<dbReference type="Pfam" id="PF12833">
    <property type="entry name" value="HTH_18"/>
    <property type="match status" value="1"/>
</dbReference>
<dbReference type="InterPro" id="IPR018060">
    <property type="entry name" value="HTH_AraC"/>
</dbReference>
<dbReference type="GO" id="GO:0003700">
    <property type="term" value="F:DNA-binding transcription factor activity"/>
    <property type="evidence" value="ECO:0007669"/>
    <property type="project" value="InterPro"/>
</dbReference>
<gene>
    <name evidence="5" type="primary">virS_1</name>
    <name evidence="5" type="ORF">TRM7557_00497</name>
</gene>
<evidence type="ECO:0000259" key="4">
    <source>
        <dbReference type="PROSITE" id="PS01124"/>
    </source>
</evidence>
<accession>A0A0N7LYS2</accession>
<dbReference type="PRINTS" id="PR00032">
    <property type="entry name" value="HTHARAC"/>
</dbReference>
<dbReference type="SMART" id="SM00342">
    <property type="entry name" value="HTH_ARAC"/>
    <property type="match status" value="1"/>
</dbReference>
<dbReference type="PROSITE" id="PS01124">
    <property type="entry name" value="HTH_ARAC_FAMILY_2"/>
    <property type="match status" value="1"/>
</dbReference>
<keyword evidence="1" id="KW-0805">Transcription regulation</keyword>
<dbReference type="GO" id="GO:0000976">
    <property type="term" value="F:transcription cis-regulatory region binding"/>
    <property type="evidence" value="ECO:0007669"/>
    <property type="project" value="TreeGrafter"/>
</dbReference>
<dbReference type="InterPro" id="IPR032687">
    <property type="entry name" value="AraC-type_N"/>
</dbReference>